<dbReference type="Pfam" id="PF00571">
    <property type="entry name" value="CBS"/>
    <property type="match status" value="4"/>
</dbReference>
<dbReference type="SUPFAM" id="SSF47384">
    <property type="entry name" value="Homodimeric domain of signal transducing histidine kinase"/>
    <property type="match status" value="1"/>
</dbReference>
<dbReference type="Gene3D" id="1.10.287.130">
    <property type="match status" value="1"/>
</dbReference>
<dbReference type="PROSITE" id="PS50894">
    <property type="entry name" value="HPT"/>
    <property type="match status" value="1"/>
</dbReference>
<proteinExistence type="predicted"/>
<dbReference type="SMART" id="SM00388">
    <property type="entry name" value="HisKA"/>
    <property type="match status" value="1"/>
</dbReference>
<keyword evidence="4" id="KW-1003">Cell membrane</keyword>
<dbReference type="InterPro" id="IPR035965">
    <property type="entry name" value="PAS-like_dom_sf"/>
</dbReference>
<dbReference type="SMART" id="SM00448">
    <property type="entry name" value="REC"/>
    <property type="match status" value="2"/>
</dbReference>
<dbReference type="SUPFAM" id="SSF55874">
    <property type="entry name" value="ATPase domain of HSP90 chaperone/DNA topoisomerase II/histidine kinase"/>
    <property type="match status" value="1"/>
</dbReference>
<dbReference type="Gene3D" id="1.20.120.160">
    <property type="entry name" value="HPT domain"/>
    <property type="match status" value="1"/>
</dbReference>
<evidence type="ECO:0000256" key="13">
    <source>
        <dbReference type="ARBA" id="ARBA00023136"/>
    </source>
</evidence>
<dbReference type="PROSITE" id="PS51371">
    <property type="entry name" value="CBS"/>
    <property type="match status" value="3"/>
</dbReference>
<dbReference type="PROSITE" id="PS50110">
    <property type="entry name" value="RESPONSE_REGULATORY"/>
    <property type="match status" value="2"/>
</dbReference>
<keyword evidence="19" id="KW-0175">Coiled coil</keyword>
<dbReference type="GO" id="GO:0000155">
    <property type="term" value="F:phosphorelay sensor kinase activity"/>
    <property type="evidence" value="ECO:0007669"/>
    <property type="project" value="InterPro"/>
</dbReference>
<dbReference type="InterPro" id="IPR013767">
    <property type="entry name" value="PAS_fold"/>
</dbReference>
<dbReference type="EMBL" id="FOAA01000004">
    <property type="protein sequence ID" value="SEK69917.1"/>
    <property type="molecule type" value="Genomic_DNA"/>
</dbReference>
<keyword evidence="18" id="KW-0129">CBS domain</keyword>
<dbReference type="OrthoDB" id="9806130at2"/>
<evidence type="ECO:0000256" key="10">
    <source>
        <dbReference type="ARBA" id="ARBA00022840"/>
    </source>
</evidence>
<dbReference type="CDD" id="cd02205">
    <property type="entry name" value="CBS_pair_SF"/>
    <property type="match status" value="2"/>
</dbReference>
<dbReference type="Gene3D" id="3.40.50.2300">
    <property type="match status" value="2"/>
</dbReference>
<evidence type="ECO:0000259" key="23">
    <source>
        <dbReference type="PROSITE" id="PS50113"/>
    </source>
</evidence>
<dbReference type="PROSITE" id="PS50112">
    <property type="entry name" value="PAS"/>
    <property type="match status" value="5"/>
</dbReference>
<feature type="coiled-coil region" evidence="19">
    <location>
        <begin position="251"/>
        <end position="285"/>
    </location>
</feature>
<feature type="domain" description="Response regulatory" evidence="21">
    <location>
        <begin position="1570"/>
        <end position="1684"/>
    </location>
</feature>
<feature type="modified residue" description="4-aspartylphosphate" evidence="17">
    <location>
        <position position="1619"/>
    </location>
</feature>
<dbReference type="SMART" id="SM00387">
    <property type="entry name" value="HATPase_c"/>
    <property type="match status" value="1"/>
</dbReference>
<feature type="domain" description="CBS" evidence="25">
    <location>
        <begin position="72"/>
        <end position="128"/>
    </location>
</feature>
<dbReference type="PANTHER" id="PTHR45339:SF1">
    <property type="entry name" value="HYBRID SIGNAL TRANSDUCTION HISTIDINE KINASE J"/>
    <property type="match status" value="1"/>
</dbReference>
<dbReference type="STRING" id="1396821.SAMN05444515_10493"/>
<feature type="domain" description="PAS" evidence="22">
    <location>
        <begin position="920"/>
        <end position="992"/>
    </location>
</feature>
<dbReference type="EC" id="2.7.13.3" evidence="3"/>
<feature type="domain" description="PAC" evidence="23">
    <location>
        <begin position="991"/>
        <end position="1047"/>
    </location>
</feature>
<dbReference type="SUPFAM" id="SSF52172">
    <property type="entry name" value="CheY-like"/>
    <property type="match status" value="2"/>
</dbReference>
<dbReference type="Gene3D" id="3.10.580.10">
    <property type="entry name" value="CBS-domain"/>
    <property type="match status" value="2"/>
</dbReference>
<dbReference type="CDD" id="cd17546">
    <property type="entry name" value="REC_hyHK_CKI1_RcsC-like"/>
    <property type="match status" value="1"/>
</dbReference>
<dbReference type="Pfam" id="PF08448">
    <property type="entry name" value="PAS_4"/>
    <property type="match status" value="1"/>
</dbReference>
<dbReference type="Pfam" id="PF00989">
    <property type="entry name" value="PAS"/>
    <property type="match status" value="2"/>
</dbReference>
<dbReference type="Pfam" id="PF13426">
    <property type="entry name" value="PAS_9"/>
    <property type="match status" value="2"/>
</dbReference>
<evidence type="ECO:0000256" key="16">
    <source>
        <dbReference type="PROSITE-ProRule" id="PRU00110"/>
    </source>
</evidence>
<feature type="domain" description="HPt" evidence="24">
    <location>
        <begin position="1722"/>
        <end position="1818"/>
    </location>
</feature>
<keyword evidence="12" id="KW-0902">Two-component regulatory system</keyword>
<dbReference type="FunFam" id="1.10.287.130:FF:000002">
    <property type="entry name" value="Two-component osmosensing histidine kinase"/>
    <property type="match status" value="1"/>
</dbReference>
<evidence type="ECO:0000256" key="5">
    <source>
        <dbReference type="ARBA" id="ARBA00022553"/>
    </source>
</evidence>
<evidence type="ECO:0000259" key="21">
    <source>
        <dbReference type="PROSITE" id="PS50110"/>
    </source>
</evidence>
<evidence type="ECO:0000313" key="27">
    <source>
        <dbReference type="Proteomes" id="UP000199256"/>
    </source>
</evidence>
<feature type="domain" description="PAC" evidence="23">
    <location>
        <begin position="614"/>
        <end position="664"/>
    </location>
</feature>
<accession>A0A1H7J7T6</accession>
<dbReference type="CDD" id="cd16922">
    <property type="entry name" value="HATPase_EvgS-ArcB-TorS-like"/>
    <property type="match status" value="1"/>
</dbReference>
<reference evidence="27" key="1">
    <citation type="submission" date="2016-10" db="EMBL/GenBank/DDBJ databases">
        <authorList>
            <person name="Varghese N."/>
            <person name="Submissions S."/>
        </authorList>
    </citation>
    <scope>NUCLEOTIDE SEQUENCE [LARGE SCALE GENOMIC DNA]</scope>
    <source>
        <strain evidence="27">DSM 241</strain>
    </source>
</reference>
<protein>
    <recommendedName>
        <fullName evidence="15">Sensory/regulatory protein RpfC</fullName>
        <ecNumber evidence="3">2.7.13.3</ecNumber>
    </recommendedName>
</protein>
<feature type="domain" description="PAS" evidence="22">
    <location>
        <begin position="438"/>
        <end position="484"/>
    </location>
</feature>
<comment type="subcellular location">
    <subcellularLocation>
        <location evidence="2">Cell membrane</location>
        <topology evidence="2">Multi-pass membrane protein</topology>
    </subcellularLocation>
</comment>
<dbReference type="InterPro" id="IPR036641">
    <property type="entry name" value="HPT_dom_sf"/>
</dbReference>
<evidence type="ECO:0000313" key="26">
    <source>
        <dbReference type="EMBL" id="SEK69917.1"/>
    </source>
</evidence>
<dbReference type="CDD" id="cd00156">
    <property type="entry name" value="REC"/>
    <property type="match status" value="1"/>
</dbReference>
<dbReference type="InterPro" id="IPR036097">
    <property type="entry name" value="HisK_dim/P_sf"/>
</dbReference>
<evidence type="ECO:0000259" key="20">
    <source>
        <dbReference type="PROSITE" id="PS50109"/>
    </source>
</evidence>
<evidence type="ECO:0000256" key="18">
    <source>
        <dbReference type="PROSITE-ProRule" id="PRU00703"/>
    </source>
</evidence>
<dbReference type="InterPro" id="IPR001610">
    <property type="entry name" value="PAC"/>
</dbReference>
<evidence type="ECO:0000259" key="24">
    <source>
        <dbReference type="PROSITE" id="PS50894"/>
    </source>
</evidence>
<evidence type="ECO:0000256" key="15">
    <source>
        <dbReference type="ARBA" id="ARBA00068150"/>
    </source>
</evidence>
<dbReference type="Proteomes" id="UP000199256">
    <property type="component" value="Unassembled WGS sequence"/>
</dbReference>
<evidence type="ECO:0000256" key="4">
    <source>
        <dbReference type="ARBA" id="ARBA00022475"/>
    </source>
</evidence>
<dbReference type="InterPro" id="IPR008207">
    <property type="entry name" value="Sig_transdc_His_kin_Hpt_dom"/>
</dbReference>
<feature type="domain" description="PAS" evidence="22">
    <location>
        <begin position="275"/>
        <end position="323"/>
    </location>
</feature>
<evidence type="ECO:0000256" key="8">
    <source>
        <dbReference type="ARBA" id="ARBA00022741"/>
    </source>
</evidence>
<evidence type="ECO:0000256" key="14">
    <source>
        <dbReference type="ARBA" id="ARBA00064003"/>
    </source>
</evidence>
<dbReference type="SUPFAM" id="SSF47226">
    <property type="entry name" value="Histidine-containing phosphotransfer domain, HPT domain"/>
    <property type="match status" value="1"/>
</dbReference>
<feature type="domain" description="PAC" evidence="23">
    <location>
        <begin position="740"/>
        <end position="793"/>
    </location>
</feature>
<dbReference type="InterPro" id="IPR036890">
    <property type="entry name" value="HATPase_C_sf"/>
</dbReference>
<feature type="modified residue" description="Phosphohistidine" evidence="16">
    <location>
        <position position="1761"/>
    </location>
</feature>
<evidence type="ECO:0000259" key="22">
    <source>
        <dbReference type="PROSITE" id="PS50112"/>
    </source>
</evidence>
<dbReference type="PROSITE" id="PS50113">
    <property type="entry name" value="PAC"/>
    <property type="match status" value="5"/>
</dbReference>
<evidence type="ECO:0000256" key="3">
    <source>
        <dbReference type="ARBA" id="ARBA00012438"/>
    </source>
</evidence>
<dbReference type="CDD" id="cd00082">
    <property type="entry name" value="HisKA"/>
    <property type="match status" value="1"/>
</dbReference>
<feature type="domain" description="PAC" evidence="23">
    <location>
        <begin position="488"/>
        <end position="540"/>
    </location>
</feature>
<dbReference type="GO" id="GO:0006355">
    <property type="term" value="P:regulation of DNA-templated transcription"/>
    <property type="evidence" value="ECO:0007669"/>
    <property type="project" value="InterPro"/>
</dbReference>
<sequence length="1900" mass="213736">MFFPKLRSIATANVITLPATASLAEAVHSMRRHNIRDVVVTRDAHYRLMLSSQLLSLRVQGVSLSTPLGDLQLPEPAILDPDETVLEGLKAIRNESEHICLINKEGILEGIVSYSDLAGSLDPEVLAESHSLGQLIHGLQALTVEETQPVHEVMQRMDGGHFTATIVIRQGIPVGILTQRDVIDLIDANADLDQPIGECMTTPLQTLSQDTTIADALRFCRQRRIKRVVVVDAHHRFTGLVGQKELVSLYYNRWFNLLKDHQQQVDQLNQELSETNQALASLTEEVPAGLMVIDDDGLITRINQATIELLGYSSDAVVGQKALDFFRCTHQGNRGSNWLCCDHRQGWIPAERCQVFQALRQGRSFAGSEVMINQDGTPVVIELKAKPMTQGGGFLLLLQDPSNAVLQARQLEQELDLFSRGPVMVCVWLPKPGWPLHYISPNVADILGYPREELTDNQFGFSQLAHPEDVARVNREIDDYLARRATVMEHQYRLKRKDGKYRRFYDYSFPEYDADGHLTALRGYLIDQTEKLENLRALEEQEQRFRTLFELYPDATVLIDATDGTTLEFNTAAHRQLGYSAEEFARLRIADYEALETPEEVAQHVRRILDQGHDDFETQHRRKDGTLIDVNITVTLMEMGTQCCLLAVFRDITERKRAENRLRDSQERLKLATEAAQLGIWDYDIQNDRLVWDEQMFRLYGMEPNDFGGRFADWVDMLMPDSLPPAQAAFQALTLEDRPFDVQIQIRRAFDGQIRTLRGLARAIRDDQGKAIRVVGVNEDITERILADRKLAAEEAKFRTLFELSPVGIAMNDFHTGEFLEFNNAINEPAGYTHEEFRQLSYWEVTPSEYLQGEQRVLESMNKTGVYGPFEKEYIRKDGSRYPVLLHGFKTTTAEGREVIWSLIQDISALKQAQQELKDREERLQQLAAQSRNVTWEVDAQGCFTYVSPVAEAVWGYSASDLVGRKCFYELHPEDGREAFKAKALQGFARRKTFQGLINPVADKQGRVLWMSTHALPLIDHRGAFQGYRGSDLDVTEAITAKKALEAEKERFRGIFEKTGSGVAVFRPVDDARDFVFTDYNPAAERMDHACREEVIGRRLLECFPAVEKMGLMGALRRVACTGQSEYLPISLYDDGSLQGWRENTLFKLSSGEVVAVYNDLTEIKQAQETAERANRAKSQFLANMSHEIRTPMNAVIGLSDLLLSTPLNTKQRDYLGKIRDSSRMLLGIINDILDYSKIEAGRLELETHGFRIDDLLDQMRTLFASAADAKGIELVFDLDIQDTATVEGDALRLGQVLTNLLSNAIKFTEQGQVVLSIRQQDHPVDGLRLRFEVRDTGIGIDPDQQARLFQAFSQADTSTTRKYGGTGLGLVISRKLLERMGGVLQLDSTPGAGSNFHFELTLPISPDQAVESSHECLRIGARVLVVDDHAIARTVLGNLLESLGFQTKEADSGEAAIKAVQEAEQAGEPFEFILMDWKMPGGLDGVQALDRLHQLRKQGDLQQTTVPALIVSAYSQEDLAPHSDRFSAFLSKPVTQRALLDAMNRAMAEQTTGESWAPIQHTPCFRGQTVLLVEDNALNQEVAREILKKTQVRVVLASDGREAVDEVARQPIDLVLMDLQMPVMDGFEATRHIRDRFPDLPIIALSAAVMEDDRERARDAGMNGHLAKPIDTQALLHTLKQWLQRDGTCTEPQEDEPPSPGLPVTLKAFDMAAGLKRFDGDTRLYLRTLHRFADQLDGEWVTLPEYLDQPEDPRTRRMLHTLRGLAATVGAHELAHRAERLEASLKKDPSFPKDDVQAFMEALKTVRDQLATLPEKQAPNSVQGTDPQTLAYAMEHLLRCLSTGELVDEGELNHVTTYLEQRADPRAAQELRERVDQFDHDAAATLLRQLAEQAGITLS</sequence>
<dbReference type="InterPro" id="IPR000700">
    <property type="entry name" value="PAS-assoc_C"/>
</dbReference>
<evidence type="ECO:0000256" key="2">
    <source>
        <dbReference type="ARBA" id="ARBA00004651"/>
    </source>
</evidence>
<dbReference type="FunFam" id="3.30.565.10:FF:000010">
    <property type="entry name" value="Sensor histidine kinase RcsC"/>
    <property type="match status" value="1"/>
</dbReference>
<comment type="subunit">
    <text evidence="14">At low DSF concentrations, interacts with RpfF.</text>
</comment>
<dbReference type="Pfam" id="PF01627">
    <property type="entry name" value="Hpt"/>
    <property type="match status" value="1"/>
</dbReference>
<dbReference type="InterPro" id="IPR000644">
    <property type="entry name" value="CBS_dom"/>
</dbReference>
<organism evidence="26 27">
    <name type="scientific">Ectothiorhodospira marina</name>
    <dbReference type="NCBI Taxonomy" id="1396821"/>
    <lineage>
        <taxon>Bacteria</taxon>
        <taxon>Pseudomonadati</taxon>
        <taxon>Pseudomonadota</taxon>
        <taxon>Gammaproteobacteria</taxon>
        <taxon>Chromatiales</taxon>
        <taxon>Ectothiorhodospiraceae</taxon>
        <taxon>Ectothiorhodospira</taxon>
    </lineage>
</organism>
<evidence type="ECO:0000256" key="19">
    <source>
        <dbReference type="SAM" id="Coils"/>
    </source>
</evidence>
<dbReference type="Pfam" id="PF00072">
    <property type="entry name" value="Response_reg"/>
    <property type="match status" value="2"/>
</dbReference>
<evidence type="ECO:0000256" key="9">
    <source>
        <dbReference type="ARBA" id="ARBA00022777"/>
    </source>
</evidence>
<dbReference type="SUPFAM" id="SSF54631">
    <property type="entry name" value="CBS-domain pair"/>
    <property type="match status" value="2"/>
</dbReference>
<dbReference type="CDD" id="cd00130">
    <property type="entry name" value="PAS"/>
    <property type="match status" value="6"/>
</dbReference>
<evidence type="ECO:0000256" key="12">
    <source>
        <dbReference type="ARBA" id="ARBA00023012"/>
    </source>
</evidence>
<dbReference type="Gene3D" id="2.10.70.100">
    <property type="match status" value="1"/>
</dbReference>
<evidence type="ECO:0000256" key="1">
    <source>
        <dbReference type="ARBA" id="ARBA00000085"/>
    </source>
</evidence>
<dbReference type="Gene3D" id="3.30.450.20">
    <property type="entry name" value="PAS domain"/>
    <property type="match status" value="7"/>
</dbReference>
<feature type="domain" description="PAS" evidence="22">
    <location>
        <begin position="541"/>
        <end position="612"/>
    </location>
</feature>
<comment type="catalytic activity">
    <reaction evidence="1">
        <text>ATP + protein L-histidine = ADP + protein N-phospho-L-histidine.</text>
        <dbReference type="EC" id="2.7.13.3"/>
    </reaction>
</comment>
<evidence type="ECO:0000256" key="7">
    <source>
        <dbReference type="ARBA" id="ARBA00022692"/>
    </source>
</evidence>
<dbReference type="InterPro" id="IPR003594">
    <property type="entry name" value="HATPase_dom"/>
</dbReference>
<keyword evidence="10" id="KW-0067">ATP-binding</keyword>
<dbReference type="GO" id="GO:0005886">
    <property type="term" value="C:plasma membrane"/>
    <property type="evidence" value="ECO:0007669"/>
    <property type="project" value="UniProtKB-SubCell"/>
</dbReference>
<feature type="domain" description="Response regulatory" evidence="21">
    <location>
        <begin position="1423"/>
        <end position="1548"/>
    </location>
</feature>
<dbReference type="SMART" id="SM00091">
    <property type="entry name" value="PAS"/>
    <property type="match status" value="7"/>
</dbReference>
<dbReference type="SMART" id="SM00086">
    <property type="entry name" value="PAC"/>
    <property type="match status" value="5"/>
</dbReference>
<dbReference type="PROSITE" id="PS50109">
    <property type="entry name" value="HIS_KIN"/>
    <property type="match status" value="1"/>
</dbReference>
<dbReference type="InterPro" id="IPR001789">
    <property type="entry name" value="Sig_transdc_resp-reg_receiver"/>
</dbReference>
<dbReference type="SUPFAM" id="SSF55785">
    <property type="entry name" value="PYP-like sensor domain (PAS domain)"/>
    <property type="match status" value="7"/>
</dbReference>
<dbReference type="InterPro" id="IPR004358">
    <property type="entry name" value="Sig_transdc_His_kin-like_C"/>
</dbReference>
<dbReference type="Pfam" id="PF02518">
    <property type="entry name" value="HATPase_c"/>
    <property type="match status" value="1"/>
</dbReference>
<keyword evidence="6" id="KW-0808">Transferase</keyword>
<keyword evidence="9" id="KW-0418">Kinase</keyword>
<dbReference type="InterPro" id="IPR046342">
    <property type="entry name" value="CBS_dom_sf"/>
</dbReference>
<keyword evidence="8" id="KW-0547">Nucleotide-binding</keyword>
<feature type="domain" description="PAS" evidence="22">
    <location>
        <begin position="665"/>
        <end position="737"/>
    </location>
</feature>
<feature type="domain" description="CBS" evidence="25">
    <location>
        <begin position="200"/>
        <end position="257"/>
    </location>
</feature>
<dbReference type="Pfam" id="PF00512">
    <property type="entry name" value="HisKA"/>
    <property type="match status" value="1"/>
</dbReference>
<dbReference type="PRINTS" id="PR00344">
    <property type="entry name" value="BCTRLSENSOR"/>
</dbReference>
<dbReference type="InterPro" id="IPR013656">
    <property type="entry name" value="PAS_4"/>
</dbReference>
<gene>
    <name evidence="26" type="ORF">SAMN05444515_10493</name>
</gene>
<evidence type="ECO:0000256" key="6">
    <source>
        <dbReference type="ARBA" id="ARBA00022679"/>
    </source>
</evidence>
<dbReference type="InterPro" id="IPR013655">
    <property type="entry name" value="PAS_fold_3"/>
</dbReference>
<dbReference type="InterPro" id="IPR000014">
    <property type="entry name" value="PAS"/>
</dbReference>
<feature type="domain" description="CBS" evidence="25">
    <location>
        <begin position="135"/>
        <end position="192"/>
    </location>
</feature>
<feature type="domain" description="PAC" evidence="23">
    <location>
        <begin position="868"/>
        <end position="919"/>
    </location>
</feature>
<feature type="modified residue" description="4-aspartylphosphate" evidence="17">
    <location>
        <position position="1477"/>
    </location>
</feature>
<evidence type="ECO:0000259" key="25">
    <source>
        <dbReference type="PROSITE" id="PS51371"/>
    </source>
</evidence>
<keyword evidence="7" id="KW-0812">Transmembrane</keyword>
<name>A0A1H7J7T6_9GAMM</name>
<dbReference type="RefSeq" id="WP_143050428.1">
    <property type="nucleotide sequence ID" value="NZ_FOAA01000004.1"/>
</dbReference>
<dbReference type="InterPro" id="IPR003661">
    <property type="entry name" value="HisK_dim/P_dom"/>
</dbReference>
<dbReference type="InterPro" id="IPR011006">
    <property type="entry name" value="CheY-like_superfamily"/>
</dbReference>
<dbReference type="PANTHER" id="PTHR45339">
    <property type="entry name" value="HYBRID SIGNAL TRANSDUCTION HISTIDINE KINASE J"/>
    <property type="match status" value="1"/>
</dbReference>
<keyword evidence="5 17" id="KW-0597">Phosphoprotein</keyword>
<keyword evidence="13" id="KW-0472">Membrane</keyword>
<dbReference type="SMART" id="SM00116">
    <property type="entry name" value="CBS"/>
    <property type="match status" value="4"/>
</dbReference>
<dbReference type="NCBIfam" id="TIGR00229">
    <property type="entry name" value="sensory_box"/>
    <property type="match status" value="6"/>
</dbReference>
<dbReference type="InterPro" id="IPR005467">
    <property type="entry name" value="His_kinase_dom"/>
</dbReference>
<keyword evidence="11" id="KW-1133">Transmembrane helix</keyword>
<dbReference type="Gene3D" id="3.30.565.10">
    <property type="entry name" value="Histidine kinase-like ATPase, C-terminal domain"/>
    <property type="match status" value="1"/>
</dbReference>
<evidence type="ECO:0000256" key="17">
    <source>
        <dbReference type="PROSITE-ProRule" id="PRU00169"/>
    </source>
</evidence>
<evidence type="ECO:0000256" key="11">
    <source>
        <dbReference type="ARBA" id="ARBA00022989"/>
    </source>
</evidence>
<feature type="domain" description="Histidine kinase" evidence="20">
    <location>
        <begin position="1184"/>
        <end position="1405"/>
    </location>
</feature>
<dbReference type="GO" id="GO:0005524">
    <property type="term" value="F:ATP binding"/>
    <property type="evidence" value="ECO:0007669"/>
    <property type="project" value="UniProtKB-KW"/>
</dbReference>
<keyword evidence="27" id="KW-1185">Reference proteome</keyword>
<dbReference type="Pfam" id="PF08447">
    <property type="entry name" value="PAS_3"/>
    <property type="match status" value="2"/>
</dbReference>